<gene>
    <name evidence="1" type="ORF">OXX778_LOCUS15088</name>
</gene>
<reference evidence="1" key="1">
    <citation type="submission" date="2021-02" db="EMBL/GenBank/DDBJ databases">
        <authorList>
            <person name="Nowell W R."/>
        </authorList>
    </citation>
    <scope>NUCLEOTIDE SEQUENCE</scope>
    <source>
        <strain evidence="1">Ploen Becks lab</strain>
    </source>
</reference>
<protein>
    <submittedName>
        <fullName evidence="1">Uncharacterized protein</fullName>
    </submittedName>
</protein>
<sequence>MENNLTAKPNEISTMNFLDRFYLNESLLCLDLKRIRNLTLRGNVINFFPYKTELDNHFLRIVDFKDSNNNDLIYLKDLSDDPLFKLSKQISSPNLNKLYNGKFVFSCIGTDRKHELVFRNGYYENVFVECNKLLVCISGQTKRYEMYLKQKNLNISISTSENDIFFLIKNEKILKKLDSNLYELKNLTLDKTPSLICTTKKFVLVYFQETDSVMNFYDFDLNYVKSVTHGDNESFIHLPRTVKEIFVNNKFYFFQENDGTITVVNKDDGTFFKKINPVLKNRIVKITNNMIIMTQKDLAIELMDFNGDVFHDVTYNMPSNDFISYFDVLDNIYLMNLKNFKLFNSKI</sequence>
<accession>A0A814EUY5</accession>
<organism evidence="1 2">
    <name type="scientific">Brachionus calyciflorus</name>
    <dbReference type="NCBI Taxonomy" id="104777"/>
    <lineage>
        <taxon>Eukaryota</taxon>
        <taxon>Metazoa</taxon>
        <taxon>Spiralia</taxon>
        <taxon>Gnathifera</taxon>
        <taxon>Rotifera</taxon>
        <taxon>Eurotatoria</taxon>
        <taxon>Monogononta</taxon>
        <taxon>Pseudotrocha</taxon>
        <taxon>Ploima</taxon>
        <taxon>Brachionidae</taxon>
        <taxon>Brachionus</taxon>
    </lineage>
</organism>
<evidence type="ECO:0000313" key="1">
    <source>
        <dbReference type="EMBL" id="CAF0974339.1"/>
    </source>
</evidence>
<evidence type="ECO:0000313" key="2">
    <source>
        <dbReference type="Proteomes" id="UP000663879"/>
    </source>
</evidence>
<proteinExistence type="predicted"/>
<dbReference type="AlphaFoldDB" id="A0A814EUY5"/>
<keyword evidence="2" id="KW-1185">Reference proteome</keyword>
<comment type="caution">
    <text evidence="1">The sequence shown here is derived from an EMBL/GenBank/DDBJ whole genome shotgun (WGS) entry which is preliminary data.</text>
</comment>
<dbReference type="EMBL" id="CAJNOC010003246">
    <property type="protein sequence ID" value="CAF0974339.1"/>
    <property type="molecule type" value="Genomic_DNA"/>
</dbReference>
<name>A0A814EUY5_9BILA</name>
<dbReference type="Proteomes" id="UP000663879">
    <property type="component" value="Unassembled WGS sequence"/>
</dbReference>